<dbReference type="NCBIfam" id="NF037995">
    <property type="entry name" value="TRAP_S1"/>
    <property type="match status" value="1"/>
</dbReference>
<name>A0ABY4YGM9_9MICO</name>
<dbReference type="EMBL" id="CP099490">
    <property type="protein sequence ID" value="USQ75926.1"/>
    <property type="molecule type" value="Genomic_DNA"/>
</dbReference>
<proteinExistence type="predicted"/>
<protein>
    <submittedName>
        <fullName evidence="2">TRAP transporter substrate-binding protein</fullName>
    </submittedName>
</protein>
<evidence type="ECO:0000313" key="2">
    <source>
        <dbReference type="EMBL" id="USQ75926.1"/>
    </source>
</evidence>
<dbReference type="PANTHER" id="PTHR33376:SF2">
    <property type="entry name" value="DICARBOXYLATE-BINDING PERIPLASMIC PROTEIN"/>
    <property type="match status" value="1"/>
</dbReference>
<dbReference type="Pfam" id="PF03480">
    <property type="entry name" value="DctP"/>
    <property type="match status" value="1"/>
</dbReference>
<evidence type="ECO:0000313" key="3">
    <source>
        <dbReference type="Proteomes" id="UP001056535"/>
    </source>
</evidence>
<accession>A0ABY4YGM9</accession>
<dbReference type="Proteomes" id="UP001056535">
    <property type="component" value="Chromosome"/>
</dbReference>
<dbReference type="PANTHER" id="PTHR33376">
    <property type="match status" value="1"/>
</dbReference>
<dbReference type="Gene3D" id="3.40.190.170">
    <property type="entry name" value="Bacterial extracellular solute-binding protein, family 7"/>
    <property type="match status" value="1"/>
</dbReference>
<dbReference type="RefSeq" id="WP_252620491.1">
    <property type="nucleotide sequence ID" value="NZ_CP099490.1"/>
</dbReference>
<dbReference type="NCBIfam" id="TIGR00787">
    <property type="entry name" value="dctP"/>
    <property type="match status" value="1"/>
</dbReference>
<dbReference type="InterPro" id="IPR004682">
    <property type="entry name" value="TRAP_DctP"/>
</dbReference>
<evidence type="ECO:0000256" key="1">
    <source>
        <dbReference type="ARBA" id="ARBA00022729"/>
    </source>
</evidence>
<sequence>MTILRVALNQTETHPSYIALANYSDRLEEQTDGRLRLDIFPNETLGAQAEVLQLLSDNIIDLGIISGSQMENLSEDFLVLNMPGVFDSVEHQMPVVHDPEIVGELYTSLEDSNDLTVMGGFTQGSRHVYVKNEISSLADLDGVKIRVQESELNLAMIRALGGSPTPMAFGEVYTALQSGVLDGAENNEVSYYTQNHYEVAPFFTNTNHLVGLDYMVASTEMLERLDPADRQLLEDEWINTYQDHTTLWGAATDEAIEATKAGGATYLELDQQEVKDALAPLADEFLTTPVQRELYDKIRAAAPEQEG</sequence>
<reference evidence="2" key="1">
    <citation type="submission" date="2022-06" db="EMBL/GenBank/DDBJ databases">
        <title>Ornithinimicrobium JY.X270.</title>
        <authorList>
            <person name="Huang Y."/>
        </authorList>
    </citation>
    <scope>NUCLEOTIDE SEQUENCE</scope>
    <source>
        <strain evidence="2">JY.X270</strain>
    </source>
</reference>
<dbReference type="CDD" id="cd13671">
    <property type="entry name" value="PBP2_TRAP_SBP_like_3"/>
    <property type="match status" value="1"/>
</dbReference>
<keyword evidence="1" id="KW-0732">Signal</keyword>
<dbReference type="InterPro" id="IPR018389">
    <property type="entry name" value="DctP_fam"/>
</dbReference>
<dbReference type="InterPro" id="IPR038404">
    <property type="entry name" value="TRAP_DctP_sf"/>
</dbReference>
<gene>
    <name evidence="2" type="ORF">NF557_15210</name>
</gene>
<organism evidence="2 3">
    <name type="scientific">Ornithinimicrobium cryptoxanthini</name>
    <dbReference type="NCBI Taxonomy" id="2934161"/>
    <lineage>
        <taxon>Bacteria</taxon>
        <taxon>Bacillati</taxon>
        <taxon>Actinomycetota</taxon>
        <taxon>Actinomycetes</taxon>
        <taxon>Micrococcales</taxon>
        <taxon>Ornithinimicrobiaceae</taxon>
        <taxon>Ornithinimicrobium</taxon>
    </lineage>
</organism>
<keyword evidence="3" id="KW-1185">Reference proteome</keyword>